<dbReference type="PROSITE" id="PS51340">
    <property type="entry name" value="MOSC"/>
    <property type="match status" value="1"/>
</dbReference>
<dbReference type="GO" id="GO:0030170">
    <property type="term" value="F:pyridoxal phosphate binding"/>
    <property type="evidence" value="ECO:0007669"/>
    <property type="project" value="InterPro"/>
</dbReference>
<dbReference type="AlphaFoldDB" id="A0A1H8RN34"/>
<gene>
    <name evidence="2" type="ORF">SAMN04489732_101879</name>
</gene>
<dbReference type="GO" id="GO:0030151">
    <property type="term" value="F:molybdenum ion binding"/>
    <property type="evidence" value="ECO:0007669"/>
    <property type="project" value="InterPro"/>
</dbReference>
<dbReference type="Pfam" id="PF03473">
    <property type="entry name" value="MOSC"/>
    <property type="match status" value="1"/>
</dbReference>
<dbReference type="GO" id="GO:0003824">
    <property type="term" value="F:catalytic activity"/>
    <property type="evidence" value="ECO:0007669"/>
    <property type="project" value="InterPro"/>
</dbReference>
<dbReference type="InterPro" id="IPR011037">
    <property type="entry name" value="Pyrv_Knase-like_insert_dom_sf"/>
</dbReference>
<dbReference type="EMBL" id="FOEF01000001">
    <property type="protein sequence ID" value="SEO67969.1"/>
    <property type="molecule type" value="Genomic_DNA"/>
</dbReference>
<protein>
    <submittedName>
        <fullName evidence="2">MOSC domain-containing protein YiiM</fullName>
    </submittedName>
</protein>
<accession>A0A1H8RN34</accession>
<evidence type="ECO:0000313" key="3">
    <source>
        <dbReference type="Proteomes" id="UP000198582"/>
    </source>
</evidence>
<feature type="domain" description="MOSC" evidence="1">
    <location>
        <begin position="32"/>
        <end position="166"/>
    </location>
</feature>
<evidence type="ECO:0000313" key="2">
    <source>
        <dbReference type="EMBL" id="SEO67969.1"/>
    </source>
</evidence>
<dbReference type="PANTHER" id="PTHR30212">
    <property type="entry name" value="PROTEIN YIIM"/>
    <property type="match status" value="1"/>
</dbReference>
<dbReference type="PANTHER" id="PTHR30212:SF2">
    <property type="entry name" value="PROTEIN YIIM"/>
    <property type="match status" value="1"/>
</dbReference>
<dbReference type="SUPFAM" id="SSF50800">
    <property type="entry name" value="PK beta-barrel domain-like"/>
    <property type="match status" value="1"/>
</dbReference>
<dbReference type="Gene3D" id="2.40.33.20">
    <property type="entry name" value="PK beta-barrel domain-like"/>
    <property type="match status" value="1"/>
</dbReference>
<name>A0A1H8RN34_9PSEU</name>
<dbReference type="InterPro" id="IPR005302">
    <property type="entry name" value="MoCF_Sase_C"/>
</dbReference>
<dbReference type="RefSeq" id="WP_091612596.1">
    <property type="nucleotide sequence ID" value="NZ_FOEF01000001.1"/>
</dbReference>
<dbReference type="STRING" id="394193.SAMN04489732_101879"/>
<dbReference type="InterPro" id="IPR052353">
    <property type="entry name" value="Benzoxazolinone_Detox_Enz"/>
</dbReference>
<dbReference type="Proteomes" id="UP000198582">
    <property type="component" value="Unassembled WGS sequence"/>
</dbReference>
<organism evidence="2 3">
    <name type="scientific">Amycolatopsis saalfeldensis</name>
    <dbReference type="NCBI Taxonomy" id="394193"/>
    <lineage>
        <taxon>Bacteria</taxon>
        <taxon>Bacillati</taxon>
        <taxon>Actinomycetota</taxon>
        <taxon>Actinomycetes</taxon>
        <taxon>Pseudonocardiales</taxon>
        <taxon>Pseudonocardiaceae</taxon>
        <taxon>Amycolatopsis</taxon>
    </lineage>
</organism>
<keyword evidence="3" id="KW-1185">Reference proteome</keyword>
<sequence length="233" mass="25095">MTDLRLAGVFVGRPSVLGHRRDQPVLSAIVKEPVTAPELALTRLNLDGDEQADLTVHGGVDKAVYVYPSAHYDAWEADGFDVGVGHFGENLTVSGADETTVRIGDVWAWGEALVQVSQPRQPCFKLAMRTGRKDVVPGMIDSGRCGWYLRVLRPGTVPTGGALTLVETDADAPTISEVHVIAFANFAQLEPPQAEAGIRFAERVLATPALSPSYSGGIRSAVDRWRLRHANVS</sequence>
<evidence type="ECO:0000259" key="1">
    <source>
        <dbReference type="PROSITE" id="PS51340"/>
    </source>
</evidence>
<reference evidence="2 3" key="1">
    <citation type="submission" date="2016-10" db="EMBL/GenBank/DDBJ databases">
        <authorList>
            <person name="de Groot N.N."/>
        </authorList>
    </citation>
    <scope>NUCLEOTIDE SEQUENCE [LARGE SCALE GENOMIC DNA]</scope>
    <source>
        <strain evidence="2 3">DSM 44993</strain>
    </source>
</reference>
<proteinExistence type="predicted"/>
<dbReference type="OrthoDB" id="9786134at2"/>